<sequence>MKALIVSNGNIKNFNWLRKIGREFDFILCADGGCNYCIEAGILPNLVIGDLDSILPKTLNVIRKSKVPIEKFPTKKNATDTELALEFLMNKGIKDITLVGVLGSRIDHSLANILLLKKLHDEGVKGKIIDENNTIYLVDEELILDKKEGFYVSIIPLIKEGINISLKGFEYELNESYIEFGSTLGISNNIVSEKGYIKVNEGMCLVCISKD</sequence>
<keyword evidence="8" id="KW-1185">Reference proteome</keyword>
<dbReference type="GO" id="GO:0004788">
    <property type="term" value="F:thiamine diphosphokinase activity"/>
    <property type="evidence" value="ECO:0007669"/>
    <property type="project" value="UniProtKB-UniRule"/>
</dbReference>
<dbReference type="GO" id="GO:0009229">
    <property type="term" value="P:thiamine diphosphate biosynthetic process"/>
    <property type="evidence" value="ECO:0007669"/>
    <property type="project" value="InterPro"/>
</dbReference>
<evidence type="ECO:0000256" key="4">
    <source>
        <dbReference type="ARBA" id="ARBA00022840"/>
    </source>
</evidence>
<comment type="caution">
    <text evidence="7">The sequence shown here is derived from an EMBL/GenBank/DDBJ whole genome shotgun (WGS) entry which is preliminary data.</text>
</comment>
<dbReference type="GO" id="GO:0016301">
    <property type="term" value="F:kinase activity"/>
    <property type="evidence" value="ECO:0007669"/>
    <property type="project" value="UniProtKB-KW"/>
</dbReference>
<dbReference type="OrthoDB" id="9804377at2"/>
<accession>A0A4R3KVG1</accession>
<dbReference type="NCBIfam" id="TIGR01378">
    <property type="entry name" value="thi_PPkinase"/>
    <property type="match status" value="1"/>
</dbReference>
<evidence type="ECO:0000259" key="6">
    <source>
        <dbReference type="SMART" id="SM00983"/>
    </source>
</evidence>
<dbReference type="InterPro" id="IPR007373">
    <property type="entry name" value="Thiamin_PyroPKinase_B1-bd"/>
</dbReference>
<dbReference type="InterPro" id="IPR036371">
    <property type="entry name" value="TPK_B1-bd_sf"/>
</dbReference>
<dbReference type="Pfam" id="PF04265">
    <property type="entry name" value="TPK_B1_binding"/>
    <property type="match status" value="1"/>
</dbReference>
<evidence type="ECO:0000256" key="2">
    <source>
        <dbReference type="ARBA" id="ARBA00022741"/>
    </source>
</evidence>
<dbReference type="GO" id="GO:0005524">
    <property type="term" value="F:ATP binding"/>
    <property type="evidence" value="ECO:0007669"/>
    <property type="project" value="UniProtKB-KW"/>
</dbReference>
<evidence type="ECO:0000313" key="8">
    <source>
        <dbReference type="Proteomes" id="UP000294567"/>
    </source>
</evidence>
<dbReference type="Gene3D" id="3.40.50.10240">
    <property type="entry name" value="Thiamin pyrophosphokinase, catalytic domain"/>
    <property type="match status" value="1"/>
</dbReference>
<keyword evidence="1" id="KW-0808">Transferase</keyword>
<keyword evidence="3 7" id="KW-0418">Kinase</keyword>
<dbReference type="RefSeq" id="WP_132027140.1">
    <property type="nucleotide sequence ID" value="NZ_CP068564.1"/>
</dbReference>
<dbReference type="InterPro" id="IPR007371">
    <property type="entry name" value="TPK_catalytic"/>
</dbReference>
<dbReference type="SUPFAM" id="SSF63862">
    <property type="entry name" value="Thiamin pyrophosphokinase, substrate-binding domain"/>
    <property type="match status" value="1"/>
</dbReference>
<dbReference type="InterPro" id="IPR036759">
    <property type="entry name" value="TPK_catalytic_sf"/>
</dbReference>
<proteinExistence type="predicted"/>
<dbReference type="SUPFAM" id="SSF63999">
    <property type="entry name" value="Thiamin pyrophosphokinase, catalytic domain"/>
    <property type="match status" value="1"/>
</dbReference>
<dbReference type="GO" id="GO:0006772">
    <property type="term" value="P:thiamine metabolic process"/>
    <property type="evidence" value="ECO:0007669"/>
    <property type="project" value="UniProtKB-UniRule"/>
</dbReference>
<evidence type="ECO:0000256" key="3">
    <source>
        <dbReference type="ARBA" id="ARBA00022777"/>
    </source>
</evidence>
<dbReference type="EC" id="2.7.6.2" evidence="5"/>
<dbReference type="InterPro" id="IPR006282">
    <property type="entry name" value="Thi_PPkinase"/>
</dbReference>
<dbReference type="CDD" id="cd07995">
    <property type="entry name" value="TPK"/>
    <property type="match status" value="1"/>
</dbReference>
<dbReference type="GO" id="GO:0030975">
    <property type="term" value="F:thiamine binding"/>
    <property type="evidence" value="ECO:0007669"/>
    <property type="project" value="InterPro"/>
</dbReference>
<dbReference type="InterPro" id="IPR053149">
    <property type="entry name" value="TPK"/>
</dbReference>
<feature type="domain" description="Thiamin pyrophosphokinase thiamin-binding" evidence="6">
    <location>
        <begin position="134"/>
        <end position="205"/>
    </location>
</feature>
<name>A0A4R3KVG1_9FIRM</name>
<dbReference type="PANTHER" id="PTHR41299:SF1">
    <property type="entry name" value="THIAMINE PYROPHOSPHOKINASE"/>
    <property type="match status" value="1"/>
</dbReference>
<gene>
    <name evidence="7" type="ORF">EDD65_10583</name>
</gene>
<organism evidence="7 8">
    <name type="scientific">Keratinibaculum paraultunense</name>
    <dbReference type="NCBI Taxonomy" id="1278232"/>
    <lineage>
        <taxon>Bacteria</taxon>
        <taxon>Bacillati</taxon>
        <taxon>Bacillota</taxon>
        <taxon>Tissierellia</taxon>
        <taxon>Tissierellales</taxon>
        <taxon>Tepidimicrobiaceae</taxon>
        <taxon>Keratinibaculum</taxon>
    </lineage>
</organism>
<evidence type="ECO:0000313" key="7">
    <source>
        <dbReference type="EMBL" id="TCS89609.1"/>
    </source>
</evidence>
<keyword evidence="2" id="KW-0547">Nucleotide-binding</keyword>
<dbReference type="PANTHER" id="PTHR41299">
    <property type="entry name" value="THIAMINE PYROPHOSPHOKINASE"/>
    <property type="match status" value="1"/>
</dbReference>
<reference evidence="7 8" key="1">
    <citation type="submission" date="2019-03" db="EMBL/GenBank/DDBJ databases">
        <title>Genomic Encyclopedia of Type Strains, Phase IV (KMG-IV): sequencing the most valuable type-strain genomes for metagenomic binning, comparative biology and taxonomic classification.</title>
        <authorList>
            <person name="Goeker M."/>
        </authorList>
    </citation>
    <scope>NUCLEOTIDE SEQUENCE [LARGE SCALE GENOMIC DNA]</scope>
    <source>
        <strain evidence="7 8">DSM 26752</strain>
    </source>
</reference>
<dbReference type="AlphaFoldDB" id="A0A4R3KVG1"/>
<protein>
    <recommendedName>
        <fullName evidence="5">Thiamine diphosphokinase</fullName>
        <ecNumber evidence="5">2.7.6.2</ecNumber>
    </recommendedName>
</protein>
<dbReference type="EMBL" id="SMAE01000005">
    <property type="protein sequence ID" value="TCS89609.1"/>
    <property type="molecule type" value="Genomic_DNA"/>
</dbReference>
<evidence type="ECO:0000256" key="5">
    <source>
        <dbReference type="NCBIfam" id="TIGR01378"/>
    </source>
</evidence>
<keyword evidence="4" id="KW-0067">ATP-binding</keyword>
<dbReference type="SMART" id="SM00983">
    <property type="entry name" value="TPK_B1_binding"/>
    <property type="match status" value="1"/>
</dbReference>
<dbReference type="Proteomes" id="UP000294567">
    <property type="component" value="Unassembled WGS sequence"/>
</dbReference>
<dbReference type="Pfam" id="PF04263">
    <property type="entry name" value="TPK_catalytic"/>
    <property type="match status" value="1"/>
</dbReference>
<evidence type="ECO:0000256" key="1">
    <source>
        <dbReference type="ARBA" id="ARBA00022679"/>
    </source>
</evidence>